<evidence type="ECO:0000313" key="2">
    <source>
        <dbReference type="Proteomes" id="UP000037035"/>
    </source>
</evidence>
<evidence type="ECO:0000313" key="1">
    <source>
        <dbReference type="EMBL" id="KNZ58880.1"/>
    </source>
</evidence>
<dbReference type="OrthoDB" id="5570127at2759"/>
<organism evidence="1 2">
    <name type="scientific">Puccinia sorghi</name>
    <dbReference type="NCBI Taxonomy" id="27349"/>
    <lineage>
        <taxon>Eukaryota</taxon>
        <taxon>Fungi</taxon>
        <taxon>Dikarya</taxon>
        <taxon>Basidiomycota</taxon>
        <taxon>Pucciniomycotina</taxon>
        <taxon>Pucciniomycetes</taxon>
        <taxon>Pucciniales</taxon>
        <taxon>Pucciniaceae</taxon>
        <taxon>Puccinia</taxon>
    </lineage>
</organism>
<gene>
    <name evidence="1" type="ORF">VP01_1841g8</name>
</gene>
<dbReference type="AlphaFoldDB" id="A0A0L6VFL5"/>
<keyword evidence="2" id="KW-1185">Reference proteome</keyword>
<dbReference type="Proteomes" id="UP000037035">
    <property type="component" value="Unassembled WGS sequence"/>
</dbReference>
<proteinExistence type="predicted"/>
<sequence>MLSTDINGTSLGIVCITAEVLNLVLANKSDKWLLNNLSLVQTLVEKSISSKYYDLLKVQRPLVNTLFRILPVDAPTTSDPEDGETEKMRAVFTAFTQWANSTIKEGSKEPCIHDHLCSALVLLQAFN</sequence>
<dbReference type="VEuPathDB" id="FungiDB:VP01_1841g8"/>
<protein>
    <submittedName>
        <fullName evidence="1">Uncharacterized protein</fullName>
    </submittedName>
</protein>
<name>A0A0L6VFL5_9BASI</name>
<dbReference type="Pfam" id="PF20206">
    <property type="entry name" value="Tra1_ring"/>
    <property type="match status" value="1"/>
</dbReference>
<accession>A0A0L6VFL5</accession>
<reference evidence="1 2" key="1">
    <citation type="submission" date="2015-08" db="EMBL/GenBank/DDBJ databases">
        <title>Next Generation Sequencing and Analysis of the Genome of Puccinia sorghi L Schw, the Causal Agent of Maize Common Rust.</title>
        <authorList>
            <person name="Rochi L."/>
            <person name="Burguener G."/>
            <person name="Darino M."/>
            <person name="Turjanski A."/>
            <person name="Kreff E."/>
            <person name="Dieguez M.J."/>
            <person name="Sacco F."/>
        </authorList>
    </citation>
    <scope>NUCLEOTIDE SEQUENCE [LARGE SCALE GENOMIC DNA]</scope>
    <source>
        <strain evidence="1 2">RO10H11247</strain>
    </source>
</reference>
<dbReference type="EMBL" id="LAVV01006661">
    <property type="protein sequence ID" value="KNZ58880.1"/>
    <property type="molecule type" value="Genomic_DNA"/>
</dbReference>
<comment type="caution">
    <text evidence="1">The sequence shown here is derived from an EMBL/GenBank/DDBJ whole genome shotgun (WGS) entry which is preliminary data.</text>
</comment>
<dbReference type="InterPro" id="IPR046805">
    <property type="entry name" value="Tra1_ring"/>
</dbReference>